<dbReference type="OrthoDB" id="3429127at2"/>
<evidence type="ECO:0000256" key="2">
    <source>
        <dbReference type="SAM" id="Phobius"/>
    </source>
</evidence>
<evidence type="ECO:0000259" key="3">
    <source>
        <dbReference type="Pfam" id="PF08666"/>
    </source>
</evidence>
<evidence type="ECO:0000313" key="5">
    <source>
        <dbReference type="Proteomes" id="UP000240542"/>
    </source>
</evidence>
<dbReference type="CDD" id="cd11614">
    <property type="entry name" value="SAF_CpaB_FlgA_like"/>
    <property type="match status" value="1"/>
</dbReference>
<reference evidence="4 5" key="1">
    <citation type="submission" date="2018-03" db="EMBL/GenBank/DDBJ databases">
        <title>Genomic Encyclopedia of Archaeal and Bacterial Type Strains, Phase II (KMG-II): from individual species to whole genera.</title>
        <authorList>
            <person name="Goeker M."/>
        </authorList>
    </citation>
    <scope>NUCLEOTIDE SEQUENCE [LARGE SCALE GENOMIC DNA]</scope>
    <source>
        <strain evidence="4 5">DSM 45312</strain>
    </source>
</reference>
<comment type="caution">
    <text evidence="4">The sequence shown here is derived from an EMBL/GenBank/DDBJ whole genome shotgun (WGS) entry which is preliminary data.</text>
</comment>
<feature type="domain" description="SAF" evidence="3">
    <location>
        <begin position="58"/>
        <end position="108"/>
    </location>
</feature>
<keyword evidence="2" id="KW-0812">Transmembrane</keyword>
<feature type="region of interest" description="Disordered" evidence="1">
    <location>
        <begin position="159"/>
        <end position="196"/>
    </location>
</feature>
<dbReference type="AlphaFoldDB" id="A0A2P8CY75"/>
<name>A0A2P8CY75_9ACTN</name>
<proteinExistence type="predicted"/>
<dbReference type="Pfam" id="PF08666">
    <property type="entry name" value="SAF"/>
    <property type="match status" value="1"/>
</dbReference>
<accession>A0A2P8CY75</accession>
<dbReference type="InterPro" id="IPR013974">
    <property type="entry name" value="SAF"/>
</dbReference>
<dbReference type="Proteomes" id="UP000240542">
    <property type="component" value="Unassembled WGS sequence"/>
</dbReference>
<keyword evidence="2" id="KW-0472">Membrane</keyword>
<keyword evidence="5" id="KW-1185">Reference proteome</keyword>
<gene>
    <name evidence="4" type="ORF">CLV63_12438</name>
</gene>
<protein>
    <submittedName>
        <fullName evidence="4">SAF domain-containing protein</fullName>
    </submittedName>
</protein>
<evidence type="ECO:0000313" key="4">
    <source>
        <dbReference type="EMBL" id="PSK89934.1"/>
    </source>
</evidence>
<sequence length="231" mass="22852">MAGAAEKTKTTRDQDAPVRLVGAGPRRWRWLAAGAGLMVLGALATVMALGQMDQRSGVVVAARDLEPGHVVGERDLMVAQVAGADDLAVIPAGRLGALVGQTVLTPVGERSLIAESAVGEGAKHPGAGEAVVGASLAANQFPASLRSGAQVSLVIADQGERGSGGDASTENSPPSPSAEAIDGRVQSIAPPGNGGEVTRVELVVDSVDAAEAARAASGGSLTVVEVSGGGR</sequence>
<organism evidence="4 5">
    <name type="scientific">Murinocardiopsis flavida</name>
    <dbReference type="NCBI Taxonomy" id="645275"/>
    <lineage>
        <taxon>Bacteria</taxon>
        <taxon>Bacillati</taxon>
        <taxon>Actinomycetota</taxon>
        <taxon>Actinomycetes</taxon>
        <taxon>Streptosporangiales</taxon>
        <taxon>Nocardiopsidaceae</taxon>
        <taxon>Murinocardiopsis</taxon>
    </lineage>
</organism>
<feature type="transmembrane region" description="Helical" evidence="2">
    <location>
        <begin position="28"/>
        <end position="49"/>
    </location>
</feature>
<keyword evidence="2" id="KW-1133">Transmembrane helix</keyword>
<evidence type="ECO:0000256" key="1">
    <source>
        <dbReference type="SAM" id="MobiDB-lite"/>
    </source>
</evidence>
<dbReference type="EMBL" id="PYGA01000024">
    <property type="protein sequence ID" value="PSK89934.1"/>
    <property type="molecule type" value="Genomic_DNA"/>
</dbReference>
<dbReference type="RefSeq" id="WP_106585992.1">
    <property type="nucleotide sequence ID" value="NZ_PYGA01000024.1"/>
</dbReference>